<dbReference type="InterPro" id="IPR005119">
    <property type="entry name" value="LysR_subst-bd"/>
</dbReference>
<dbReference type="InterPro" id="IPR036388">
    <property type="entry name" value="WH-like_DNA-bd_sf"/>
</dbReference>
<protein>
    <submittedName>
        <fullName evidence="6">LysR family transcriptional regulator</fullName>
    </submittedName>
</protein>
<dbReference type="InterPro" id="IPR058163">
    <property type="entry name" value="LysR-type_TF_proteobact-type"/>
</dbReference>
<feature type="domain" description="HTH lysR-type" evidence="5">
    <location>
        <begin position="13"/>
        <end position="70"/>
    </location>
</feature>
<comment type="caution">
    <text evidence="6">The sequence shown here is derived from an EMBL/GenBank/DDBJ whole genome shotgun (WGS) entry which is preliminary data.</text>
</comment>
<dbReference type="SUPFAM" id="SSF46785">
    <property type="entry name" value="Winged helix' DNA-binding domain"/>
    <property type="match status" value="1"/>
</dbReference>
<name>A0ABU9GMR1_9GAMM</name>
<accession>A0ABU9GMR1</accession>
<dbReference type="Pfam" id="PF03466">
    <property type="entry name" value="LysR_substrate"/>
    <property type="match status" value="1"/>
</dbReference>
<evidence type="ECO:0000259" key="5">
    <source>
        <dbReference type="PROSITE" id="PS50931"/>
    </source>
</evidence>
<dbReference type="Gene3D" id="1.10.10.10">
    <property type="entry name" value="Winged helix-like DNA-binding domain superfamily/Winged helix DNA-binding domain"/>
    <property type="match status" value="1"/>
</dbReference>
<keyword evidence="7" id="KW-1185">Reference proteome</keyword>
<evidence type="ECO:0000256" key="3">
    <source>
        <dbReference type="ARBA" id="ARBA00023125"/>
    </source>
</evidence>
<dbReference type="InterPro" id="IPR036390">
    <property type="entry name" value="WH_DNA-bd_sf"/>
</dbReference>
<dbReference type="EMBL" id="JBAKAZ010000007">
    <property type="protein sequence ID" value="MEL0628599.1"/>
    <property type="molecule type" value="Genomic_DNA"/>
</dbReference>
<sequence>MINIISKTGAMMVKADDLILFVQVVDHGSFSKVAELNSLTNSVVSKHIARLEEELGVQLLYRTTRKLTLSEAGKLLYQGAKNVKQAAVEAIDGIYGYAESMVGNIKMSVPTISGDLLLANTVAEFCNMHPGLTVEMSMENSFVDLIEGGYDLVIRTGEMSDSNLIARHLIDSQWVICVSPAYIERFGRPVSPLELVNHNCLQYAYQTTGASGWEFKGENGNYIIQVAGNFSTNNAGSLRQIALGGNGIAYVPRCLVYQDILQGDLIDIFPDQVGKKLGIYAVYPFTRQAPLKIRLLIDHIRESYAAIGESFSARV</sequence>
<evidence type="ECO:0000256" key="1">
    <source>
        <dbReference type="ARBA" id="ARBA00009437"/>
    </source>
</evidence>
<evidence type="ECO:0000256" key="2">
    <source>
        <dbReference type="ARBA" id="ARBA00023015"/>
    </source>
</evidence>
<dbReference type="Pfam" id="PF00126">
    <property type="entry name" value="HTH_1"/>
    <property type="match status" value="1"/>
</dbReference>
<gene>
    <name evidence="6" type="ORF">V6256_03170</name>
</gene>
<evidence type="ECO:0000313" key="7">
    <source>
        <dbReference type="Proteomes" id="UP001369082"/>
    </source>
</evidence>
<organism evidence="6 7">
    <name type="scientific">Psychromonas aquatilis</name>
    <dbReference type="NCBI Taxonomy" id="2005072"/>
    <lineage>
        <taxon>Bacteria</taxon>
        <taxon>Pseudomonadati</taxon>
        <taxon>Pseudomonadota</taxon>
        <taxon>Gammaproteobacteria</taxon>
        <taxon>Alteromonadales</taxon>
        <taxon>Psychromonadaceae</taxon>
        <taxon>Psychromonas</taxon>
    </lineage>
</organism>
<proteinExistence type="inferred from homology"/>
<dbReference type="PROSITE" id="PS50931">
    <property type="entry name" value="HTH_LYSR"/>
    <property type="match status" value="1"/>
</dbReference>
<dbReference type="PANTHER" id="PTHR30537:SF5">
    <property type="entry name" value="HTH-TYPE TRANSCRIPTIONAL ACTIVATOR TTDR-RELATED"/>
    <property type="match status" value="1"/>
</dbReference>
<keyword evidence="4" id="KW-0804">Transcription</keyword>
<dbReference type="Gene3D" id="3.40.190.290">
    <property type="match status" value="1"/>
</dbReference>
<keyword evidence="2" id="KW-0805">Transcription regulation</keyword>
<comment type="similarity">
    <text evidence="1">Belongs to the LysR transcriptional regulatory family.</text>
</comment>
<dbReference type="SUPFAM" id="SSF53850">
    <property type="entry name" value="Periplasmic binding protein-like II"/>
    <property type="match status" value="1"/>
</dbReference>
<evidence type="ECO:0000256" key="4">
    <source>
        <dbReference type="ARBA" id="ARBA00023163"/>
    </source>
</evidence>
<dbReference type="InterPro" id="IPR000847">
    <property type="entry name" value="LysR_HTH_N"/>
</dbReference>
<dbReference type="PANTHER" id="PTHR30537">
    <property type="entry name" value="HTH-TYPE TRANSCRIPTIONAL REGULATOR"/>
    <property type="match status" value="1"/>
</dbReference>
<reference evidence="6 7" key="1">
    <citation type="submission" date="2024-02" db="EMBL/GenBank/DDBJ databases">
        <title>Bacteria isolated from the canopy kelp, Nereocystis luetkeana.</title>
        <authorList>
            <person name="Pfister C.A."/>
            <person name="Younker I.T."/>
            <person name="Light S.H."/>
        </authorList>
    </citation>
    <scope>NUCLEOTIDE SEQUENCE [LARGE SCALE GENOMIC DNA]</scope>
    <source>
        <strain evidence="6 7">TI.1.05</strain>
    </source>
</reference>
<evidence type="ECO:0000313" key="6">
    <source>
        <dbReference type="EMBL" id="MEL0628599.1"/>
    </source>
</evidence>
<dbReference type="RefSeq" id="WP_341596609.1">
    <property type="nucleotide sequence ID" value="NZ_JBAKAZ010000007.1"/>
</dbReference>
<keyword evidence="3" id="KW-0238">DNA-binding</keyword>
<dbReference type="CDD" id="cd08422">
    <property type="entry name" value="PBP2_CrgA_like"/>
    <property type="match status" value="1"/>
</dbReference>
<dbReference type="Proteomes" id="UP001369082">
    <property type="component" value="Unassembled WGS sequence"/>
</dbReference>